<evidence type="ECO:0000256" key="11">
    <source>
        <dbReference type="ARBA" id="ARBA00022832"/>
    </source>
</evidence>
<dbReference type="Gene3D" id="3.90.25.70">
    <property type="match status" value="1"/>
</dbReference>
<dbReference type="GO" id="GO:0042759">
    <property type="term" value="P:long-chain fatty acid biosynthetic process"/>
    <property type="evidence" value="ECO:0007669"/>
    <property type="project" value="UniProtKB-UniRule"/>
</dbReference>
<dbReference type="InterPro" id="IPR041550">
    <property type="entry name" value="FASI_helical"/>
</dbReference>
<evidence type="ECO:0000256" key="13">
    <source>
        <dbReference type="ARBA" id="ARBA00022857"/>
    </source>
</evidence>
<feature type="binding site" evidence="23">
    <location>
        <position position="1642"/>
    </location>
    <ligand>
        <name>Mg(2+)</name>
        <dbReference type="ChEBI" id="CHEBI:18420"/>
    </ligand>
</feature>
<keyword evidence="11" id="KW-0276">Fatty acid metabolism</keyword>
<dbReference type="FunFam" id="3.90.25.70:FF:000001">
    <property type="entry name" value="Fatty acid synthase subunit alpha"/>
    <property type="match status" value="1"/>
</dbReference>
<evidence type="ECO:0000256" key="17">
    <source>
        <dbReference type="ARBA" id="ARBA00023268"/>
    </source>
</evidence>
<dbReference type="GO" id="GO:0004316">
    <property type="term" value="F:3-oxoacyl-[acyl-carrier-protein] reductase (NADPH) activity"/>
    <property type="evidence" value="ECO:0007669"/>
    <property type="project" value="UniProtKB-EC"/>
</dbReference>
<evidence type="ECO:0000256" key="20">
    <source>
        <dbReference type="ARBA" id="ARBA00049541"/>
    </source>
</evidence>
<dbReference type="GO" id="GO:0044550">
    <property type="term" value="P:secondary metabolite biosynthetic process"/>
    <property type="evidence" value="ECO:0007669"/>
    <property type="project" value="UniProtKB-ARBA"/>
</dbReference>
<evidence type="ECO:0000313" key="26">
    <source>
        <dbReference type="EMBL" id="KZF20965.1"/>
    </source>
</evidence>
<evidence type="ECO:0000256" key="6">
    <source>
        <dbReference type="ARBA" id="ARBA00022450"/>
    </source>
</evidence>
<comment type="catalytic activity">
    <reaction evidence="19">
        <text>a (3R)-hydroxyacyl-[ACP] + NADP(+) = a 3-oxoacyl-[ACP] + NADPH + H(+)</text>
        <dbReference type="Rhea" id="RHEA:17397"/>
        <dbReference type="Rhea" id="RHEA-COMP:9916"/>
        <dbReference type="Rhea" id="RHEA-COMP:9945"/>
        <dbReference type="ChEBI" id="CHEBI:15378"/>
        <dbReference type="ChEBI" id="CHEBI:57783"/>
        <dbReference type="ChEBI" id="CHEBI:58349"/>
        <dbReference type="ChEBI" id="CHEBI:78776"/>
        <dbReference type="ChEBI" id="CHEBI:78827"/>
        <dbReference type="EC" id="1.1.1.100"/>
    </reaction>
</comment>
<dbReference type="InterPro" id="IPR014031">
    <property type="entry name" value="Ketoacyl_synth_C"/>
</dbReference>
<evidence type="ECO:0000256" key="10">
    <source>
        <dbReference type="ARBA" id="ARBA00022723"/>
    </source>
</evidence>
<evidence type="ECO:0000256" key="21">
    <source>
        <dbReference type="PIRNR" id="PIRNR000454"/>
    </source>
</evidence>
<dbReference type="Gene3D" id="3.40.47.10">
    <property type="match status" value="1"/>
</dbReference>
<keyword evidence="15" id="KW-0443">Lipid metabolism</keyword>
<dbReference type="OMA" id="WIDTQKE"/>
<keyword evidence="16" id="KW-0275">Fatty acid biosynthesis</keyword>
<comment type="similarity">
    <text evidence="1 21">Belongs to the thiolase-like superfamily. Fungal fatty acid synthetase subunit alpha family.</text>
</comment>
<dbReference type="InterPro" id="IPR026025">
    <property type="entry name" value="FAS_alpha_yeast"/>
</dbReference>
<sequence length="1758" mass="194766">MEEKREERPSSLQICHEQSLSRNLLIELLAHQFAFPVKWIDTQNAIFQSKPPVKRVIEIGPSTTLTNIAKRTLKRNALFGDNSRTLISTSSDMGEILYHYKHEESFPVDTGEDAFVDKDESSNRLEVAQKPLADQRAPAELLTQVLDVPLSAEDVVLVVVASKLRGPVWNIDGLKSIRTLSGGKSTLQNEIVGDLSTELGKLPEGVEDYALNGLATTMNESYSHQPKDYIQGLISSFVATKMPAGLSQSMIRDYLSTKWGLGQGRQNAVLCWAAAAPPPVRFQSRRSAYEYFEKVVHHYAQRAGISLHPKAVGIGSAKDKSPVIDKVAFDTAMKEHREYLREHMDLLARHLGTEPSQFGAVSNQNQPYDQNLVELVSTEFDTEFLDGLKPRFDKRKERRFNSWWNWAREDIINLFHAQALHDSCGPEITRSIQRIQRRWDQNFVPLVQYLGSMSTSLERSADLKALSHDILKTGDEGSDIWPRYVFDEPSFAPKTAVDENGNIEYVQVPRFNVQEGTSYINWLKRGFSIPESNLQIPFVHLCRKSQGNWIYDDSMTKKLLTAIMAGTTEGYNFIGKTALVTGAGKSSIGAEIVRGLLEGGARVIVTTSGDVSVSAKFFESIYKGSGARHSELIILPFNQGSKKDCEELVRYLLPPESPIALDFIVPFAAISETGRQLDELDGRSELAHRIMLVNLLRLLGYLKQHKETLGLNTHPTMVILPLSPNHGSFGGDGLYSESKIGLETLFNRWHSESWSDYLTICGAVIGWTRGTALMADNNILAEAVEAQGTMTFSTSEMALNILSLMTPSIVILAEDKPIYADLTGGLYVVENLRAVLKTARESVSTKSNIAKAISRERSIYRETLDGKLDDTILPSSKRRALLNLKFPELPTFASLRAESKAVSSMVDLKHTIVIAGYSELGPWGNSRTRWEMEYQGELTLEGYVEMAWLMGLIKRKQGPEQYATSWVDTESEQSIDESDIPERYHQRIMNHSGIRVIEPEGLGGYDPKAKEILQEIVVQKDLPVFDASKSDAEAYKRRHGNHVTIFPKDDDSNEFSVQIKQGAQLLVPKAIPFDRRVAGQLPKGWNAQRYGIPEDIISQVDPITLYILCCVAEAFLSAGIKDPFELYQHVHLTEIANCLGTGVGGLTSMRGVYRDRYMGKSIPNDILQESFQNSHGAWANMLLLGATGPIRSPVGTCATGVESLDSGCEAIRSGNAKIAIVGGSDDFQEELSYEFANMKATTSSEEQLKAGRNPKDMSRPMTSSRAGFIESAGCGVQVLATAELALRLGLPIYGIVAYSQMAGDTVGRSVPAPGKGVLTAAREASGRIPVHLDSHRSVFDKDETRIREWRAAKFVAKANEQPTSLEDSVNALANIELRDHRSPCPCHLRGLDHRISPIRSALAIWGLTIDDINMASLHATSTKANDKNEPEVWNQMMDHLGRSVGNPLLCITQKYLTGHPKGAAGSWMLNGGLQVLQTGIIPGNRNADNIDSALQHFEHLVFPSRTIQTSNGVKSFMMTSFGFGQKGGLALLVAPRYLFAAINEDEYLCYKTRAKKRFQQADSAFVNRLLNENIVQVKEKPAWYKTGPELVFLDPEARVSRGEDGKFFFDPENLHPLTPVSMDCSVGLKRHLDHITTGIDLENISSVPSTNKVFVRNNFTLLERDYCAKAPNPAASLAGKWSAKEAVFKSLQIPSLGPGQFLQDIEIQNDNSGRPIVKLHKGVLEIAREEGIQYINVSITHSEDVVVAVAIAGRSKTM</sequence>
<dbReference type="HAMAP" id="MF_00101">
    <property type="entry name" value="AcpS"/>
    <property type="match status" value="1"/>
</dbReference>
<evidence type="ECO:0000256" key="14">
    <source>
        <dbReference type="ARBA" id="ARBA00023002"/>
    </source>
</evidence>
<dbReference type="Gene3D" id="3.40.50.720">
    <property type="entry name" value="NAD(P)-binding Rossmann-like Domain"/>
    <property type="match status" value="2"/>
</dbReference>
<keyword evidence="14" id="KW-0560">Oxidoreductase</keyword>
<dbReference type="GeneID" id="28899071"/>
<dbReference type="InterPro" id="IPR016035">
    <property type="entry name" value="Acyl_Trfase/lysoPLipase"/>
</dbReference>
<keyword evidence="17" id="KW-0511">Multifunctional enzyme</keyword>
<evidence type="ECO:0000256" key="18">
    <source>
        <dbReference type="ARBA" id="ARBA00048237"/>
    </source>
</evidence>
<keyword evidence="10 23" id="KW-0479">Metal-binding</keyword>
<feature type="binding site" evidence="23">
    <location>
        <position position="1741"/>
    </location>
    <ligand>
        <name>Mg(2+)</name>
        <dbReference type="ChEBI" id="CHEBI:18420"/>
    </ligand>
</feature>
<evidence type="ECO:0000313" key="27">
    <source>
        <dbReference type="Proteomes" id="UP000076632"/>
    </source>
</evidence>
<feature type="active site" description="For beta-ketoacyl synthase activity" evidence="22">
    <location>
        <position position="1197"/>
    </location>
</feature>
<reference evidence="26 27" key="1">
    <citation type="journal article" date="2016" name="Fungal Biol.">
        <title>The genome of Xylona heveae provides a window into fungal endophytism.</title>
        <authorList>
            <person name="Gazis R."/>
            <person name="Kuo A."/>
            <person name="Riley R."/>
            <person name="LaButti K."/>
            <person name="Lipzen A."/>
            <person name="Lin J."/>
            <person name="Amirebrahimi M."/>
            <person name="Hesse C.N."/>
            <person name="Spatafora J.W."/>
            <person name="Henrissat B."/>
            <person name="Hainaut M."/>
            <person name="Grigoriev I.V."/>
            <person name="Hibbett D.S."/>
        </authorList>
    </citation>
    <scope>NUCLEOTIDE SEQUENCE [LARGE SCALE GENOMIC DNA]</scope>
    <source>
        <strain evidence="26 27">TC161</strain>
    </source>
</reference>
<dbReference type="EC" id="2.3.1.86" evidence="2"/>
<evidence type="ECO:0000256" key="9">
    <source>
        <dbReference type="ARBA" id="ARBA00022679"/>
    </source>
</evidence>
<dbReference type="Pfam" id="PF00109">
    <property type="entry name" value="ketoacyl-synt"/>
    <property type="match status" value="1"/>
</dbReference>
<keyword evidence="8" id="KW-0597">Phosphoprotein</keyword>
<dbReference type="PIRSF" id="PIRSF000454">
    <property type="entry name" value="FAS_yeast_alpha"/>
    <property type="match status" value="1"/>
</dbReference>
<dbReference type="InParanoid" id="A0A165FGW2"/>
<dbReference type="InterPro" id="IPR050830">
    <property type="entry name" value="Fungal_FAS"/>
</dbReference>
<keyword evidence="6 21" id="KW-0596">Phosphopantetheine</keyword>
<feature type="modified residue" description="O-(pantetheine 4'-phosphoryl)serine" evidence="24">
    <location>
        <position position="185"/>
    </location>
</feature>
<dbReference type="InterPro" id="IPR037143">
    <property type="entry name" value="4-PPantetheinyl_Trfase_dom_sf"/>
</dbReference>
<evidence type="ECO:0000256" key="8">
    <source>
        <dbReference type="ARBA" id="ARBA00022553"/>
    </source>
</evidence>
<dbReference type="InterPro" id="IPR036291">
    <property type="entry name" value="NAD(P)-bd_dom_sf"/>
</dbReference>
<evidence type="ECO:0000256" key="19">
    <source>
        <dbReference type="ARBA" id="ARBA00048508"/>
    </source>
</evidence>
<feature type="binding site" evidence="23">
    <location>
        <position position="1640"/>
    </location>
    <ligand>
        <name>Mg(2+)</name>
        <dbReference type="ChEBI" id="CHEBI:18420"/>
    </ligand>
</feature>
<dbReference type="PANTHER" id="PTHR10982:SF21">
    <property type="entry name" value="FATTY ACID SYNTHASE SUBUNIT BETA"/>
    <property type="match status" value="1"/>
</dbReference>
<comment type="catalytic activity">
    <reaction evidence="18">
        <text>acetyl-CoA + n malonyl-CoA + 2n NADPH + 4n H(+) = a long-chain-acyl-CoA + n CoA + n CO2 + 2n NADP(+).</text>
        <dbReference type="EC" id="2.3.1.86"/>
    </reaction>
</comment>
<dbReference type="OrthoDB" id="4251012at2759"/>
<keyword evidence="13" id="KW-0521">NADP</keyword>
<evidence type="ECO:0000256" key="12">
    <source>
        <dbReference type="ARBA" id="ARBA00022842"/>
    </source>
</evidence>
<dbReference type="GO" id="GO:0000287">
    <property type="term" value="F:magnesium ion binding"/>
    <property type="evidence" value="ECO:0007669"/>
    <property type="project" value="InterPro"/>
</dbReference>
<dbReference type="SUPFAM" id="SSF53901">
    <property type="entry name" value="Thiolase-like"/>
    <property type="match status" value="2"/>
</dbReference>
<evidence type="ECO:0000256" key="16">
    <source>
        <dbReference type="ARBA" id="ARBA00023160"/>
    </source>
</evidence>
<dbReference type="Pfam" id="PF18314">
    <property type="entry name" value="FAS_I_H"/>
    <property type="match status" value="1"/>
</dbReference>
<dbReference type="GO" id="GO:0004312">
    <property type="term" value="F:fatty acid synthase activity"/>
    <property type="evidence" value="ECO:0007669"/>
    <property type="project" value="InterPro"/>
</dbReference>
<dbReference type="PANTHER" id="PTHR10982">
    <property type="entry name" value="MALONYL COA-ACYL CARRIER PROTEIN TRANSACYLASE"/>
    <property type="match status" value="1"/>
</dbReference>
<protein>
    <recommendedName>
        <fullName evidence="5">Fatty acid synthase subunit alpha</fullName>
        <ecNumber evidence="3">1.1.1.100</ecNumber>
        <ecNumber evidence="4">2.3.1.41</ecNumber>
        <ecNumber evidence="2">2.3.1.86</ecNumber>
    </recommendedName>
</protein>
<dbReference type="SUPFAM" id="SSF56214">
    <property type="entry name" value="4'-phosphopantetheinyl transferase"/>
    <property type="match status" value="1"/>
</dbReference>
<dbReference type="EMBL" id="KV407462">
    <property type="protein sequence ID" value="KZF20965.1"/>
    <property type="molecule type" value="Genomic_DNA"/>
</dbReference>
<dbReference type="GO" id="GO:0005835">
    <property type="term" value="C:fatty acid synthase complex"/>
    <property type="evidence" value="ECO:0007669"/>
    <property type="project" value="InterPro"/>
</dbReference>
<comment type="catalytic activity">
    <reaction evidence="20">
        <text>a fatty acyl-[ACP] + malonyl-[ACP] + H(+) = a 3-oxoacyl-[ACP] + holo-[ACP] + CO2</text>
        <dbReference type="Rhea" id="RHEA:22836"/>
        <dbReference type="Rhea" id="RHEA-COMP:9623"/>
        <dbReference type="Rhea" id="RHEA-COMP:9685"/>
        <dbReference type="Rhea" id="RHEA-COMP:9916"/>
        <dbReference type="Rhea" id="RHEA-COMP:14125"/>
        <dbReference type="ChEBI" id="CHEBI:15378"/>
        <dbReference type="ChEBI" id="CHEBI:16526"/>
        <dbReference type="ChEBI" id="CHEBI:64479"/>
        <dbReference type="ChEBI" id="CHEBI:78449"/>
        <dbReference type="ChEBI" id="CHEBI:78776"/>
        <dbReference type="ChEBI" id="CHEBI:138651"/>
        <dbReference type="EC" id="2.3.1.41"/>
    </reaction>
</comment>
<proteinExistence type="inferred from homology"/>
<accession>A0A165FGW2</accession>
<evidence type="ECO:0000256" key="4">
    <source>
        <dbReference type="ARBA" id="ARBA00013191"/>
    </source>
</evidence>
<dbReference type="GO" id="GO:0004315">
    <property type="term" value="F:3-oxoacyl-[acyl-carrier-protein] synthase activity"/>
    <property type="evidence" value="ECO:0007669"/>
    <property type="project" value="UniProtKB-EC"/>
</dbReference>
<gene>
    <name evidence="26" type="ORF">L228DRAFT_256675</name>
</gene>
<evidence type="ECO:0000256" key="7">
    <source>
        <dbReference type="ARBA" id="ARBA00022516"/>
    </source>
</evidence>
<dbReference type="EC" id="2.3.1.41" evidence="4"/>
<keyword evidence="27" id="KW-1185">Reference proteome</keyword>
<dbReference type="Pfam" id="PF02801">
    <property type="entry name" value="Ketoacyl-synt_C"/>
    <property type="match status" value="1"/>
</dbReference>
<dbReference type="InterPro" id="IPR020841">
    <property type="entry name" value="PKS_Beta-ketoAc_synthase_dom"/>
</dbReference>
<evidence type="ECO:0000256" key="5">
    <source>
        <dbReference type="ARBA" id="ARBA00014008"/>
    </source>
</evidence>
<dbReference type="InterPro" id="IPR002582">
    <property type="entry name" value="ACPS"/>
</dbReference>
<dbReference type="InterPro" id="IPR040899">
    <property type="entry name" value="Fas_alpha_ACP"/>
</dbReference>
<dbReference type="Gene3D" id="3.90.470.20">
    <property type="entry name" value="4'-phosphopantetheinyl transferase domain"/>
    <property type="match status" value="1"/>
</dbReference>
<dbReference type="InterPro" id="IPR004568">
    <property type="entry name" value="Ppantetheine-prot_Trfase_dom"/>
</dbReference>
<evidence type="ECO:0000256" key="22">
    <source>
        <dbReference type="PIRSR" id="PIRSR000454-1"/>
    </source>
</evidence>
<dbReference type="InterPro" id="IPR008278">
    <property type="entry name" value="4-PPantetheinyl_Trfase_dom"/>
</dbReference>
<evidence type="ECO:0000256" key="24">
    <source>
        <dbReference type="PIRSR" id="PIRSR000454-4"/>
    </source>
</evidence>
<name>A0A165FGW2_XYLHT</name>
<keyword evidence="12 23" id="KW-0460">Magnesium</keyword>
<evidence type="ECO:0000259" key="25">
    <source>
        <dbReference type="PROSITE" id="PS52004"/>
    </source>
</evidence>
<dbReference type="InterPro" id="IPR047224">
    <property type="entry name" value="FAS_alpha_su_C"/>
</dbReference>
<dbReference type="GO" id="GO:0004321">
    <property type="term" value="F:fatty-acyl-CoA synthase activity"/>
    <property type="evidence" value="ECO:0007669"/>
    <property type="project" value="UniProtKB-EC"/>
</dbReference>
<dbReference type="Gene3D" id="3.30.70.2490">
    <property type="match status" value="1"/>
</dbReference>
<dbReference type="CDD" id="cd00828">
    <property type="entry name" value="elong_cond_enzymes"/>
    <property type="match status" value="1"/>
</dbReference>
<dbReference type="InterPro" id="IPR016039">
    <property type="entry name" value="Thiolase-like"/>
</dbReference>
<keyword evidence="7" id="KW-0444">Lipid biosynthesis</keyword>
<dbReference type="SUPFAM" id="SSF52151">
    <property type="entry name" value="FabD/lysophospholipase-like"/>
    <property type="match status" value="1"/>
</dbReference>
<evidence type="ECO:0000256" key="23">
    <source>
        <dbReference type="PIRSR" id="PIRSR000454-3"/>
    </source>
</evidence>
<evidence type="ECO:0000256" key="2">
    <source>
        <dbReference type="ARBA" id="ARBA00012878"/>
    </source>
</evidence>
<dbReference type="Pfam" id="PF18325">
    <property type="entry name" value="Fas_alpha_ACP"/>
    <property type="match status" value="1"/>
</dbReference>
<dbReference type="CDD" id="cd08950">
    <property type="entry name" value="KR_fFAS_SDR_c_like"/>
    <property type="match status" value="1"/>
</dbReference>
<feature type="domain" description="Ketosynthase family 3 (KS3)" evidence="25">
    <location>
        <begin position="1014"/>
        <end position="1534"/>
    </location>
</feature>
<evidence type="ECO:0000256" key="1">
    <source>
        <dbReference type="ARBA" id="ARBA00007485"/>
    </source>
</evidence>
<dbReference type="InterPro" id="IPR014030">
    <property type="entry name" value="Ketoacyl_synth_N"/>
</dbReference>
<evidence type="ECO:0000256" key="3">
    <source>
        <dbReference type="ARBA" id="ARBA00012948"/>
    </source>
</evidence>
<keyword evidence="9 21" id="KW-0808">Transferase</keyword>
<evidence type="ECO:0000256" key="15">
    <source>
        <dbReference type="ARBA" id="ARBA00023098"/>
    </source>
</evidence>
<dbReference type="SUPFAM" id="SSF51735">
    <property type="entry name" value="NAD(P)-binding Rossmann-fold domains"/>
    <property type="match status" value="1"/>
</dbReference>
<dbReference type="STRING" id="1328760.A0A165FGW2"/>
<dbReference type="EC" id="1.1.1.100" evidence="3"/>
<dbReference type="GO" id="GO:0008897">
    <property type="term" value="F:holo-[acyl-carrier-protein] synthase activity"/>
    <property type="evidence" value="ECO:0007669"/>
    <property type="project" value="InterPro"/>
</dbReference>
<organism evidence="26 27">
    <name type="scientific">Xylona heveae (strain CBS 132557 / TC161)</name>
    <dbReference type="NCBI Taxonomy" id="1328760"/>
    <lineage>
        <taxon>Eukaryota</taxon>
        <taxon>Fungi</taxon>
        <taxon>Dikarya</taxon>
        <taxon>Ascomycota</taxon>
        <taxon>Pezizomycotina</taxon>
        <taxon>Xylonomycetes</taxon>
        <taxon>Xylonales</taxon>
        <taxon>Xylonaceae</taxon>
        <taxon>Xylona</taxon>
    </lineage>
</organism>
<dbReference type="PROSITE" id="PS52004">
    <property type="entry name" value="KS3_2"/>
    <property type="match status" value="1"/>
</dbReference>
<dbReference type="Proteomes" id="UP000076632">
    <property type="component" value="Unassembled WGS sequence"/>
</dbReference>
<dbReference type="RefSeq" id="XP_018186520.1">
    <property type="nucleotide sequence ID" value="XM_018333934.1"/>
</dbReference>
<dbReference type="NCBIfam" id="TIGR00556">
    <property type="entry name" value="pantethn_trn"/>
    <property type="match status" value="1"/>
</dbReference>
<dbReference type="Pfam" id="PF01648">
    <property type="entry name" value="ACPS"/>
    <property type="match status" value="1"/>
</dbReference>